<feature type="transmembrane region" description="Helical" evidence="1">
    <location>
        <begin position="210"/>
        <end position="226"/>
    </location>
</feature>
<proteinExistence type="predicted"/>
<keyword evidence="1" id="KW-0812">Transmembrane</keyword>
<feature type="transmembrane region" description="Helical" evidence="1">
    <location>
        <begin position="382"/>
        <end position="402"/>
    </location>
</feature>
<dbReference type="RefSeq" id="WP_086715319.1">
    <property type="nucleotide sequence ID" value="NZ_AP025492.1"/>
</dbReference>
<keyword evidence="1" id="KW-0472">Membrane</keyword>
<evidence type="ECO:0000256" key="1">
    <source>
        <dbReference type="SAM" id="Phobius"/>
    </source>
</evidence>
<dbReference type="OrthoDB" id="1082056at2"/>
<feature type="transmembrane region" description="Helical" evidence="1">
    <location>
        <begin position="297"/>
        <end position="318"/>
    </location>
</feature>
<organism evidence="2 3">
    <name type="scientific">Vibrio gigantis</name>
    <dbReference type="NCBI Taxonomy" id="296199"/>
    <lineage>
        <taxon>Bacteria</taxon>
        <taxon>Pseudomonadati</taxon>
        <taxon>Pseudomonadota</taxon>
        <taxon>Gammaproteobacteria</taxon>
        <taxon>Vibrionales</taxon>
        <taxon>Vibrionaceae</taxon>
        <taxon>Vibrio</taxon>
    </lineage>
</organism>
<gene>
    <name evidence="2" type="ORF">F4W18_12505</name>
</gene>
<name>A0A5M9NYS1_9VIBR</name>
<feature type="transmembrane region" description="Helical" evidence="1">
    <location>
        <begin position="17"/>
        <end position="34"/>
    </location>
</feature>
<evidence type="ECO:0000313" key="2">
    <source>
        <dbReference type="EMBL" id="KAA8676774.1"/>
    </source>
</evidence>
<dbReference type="Proteomes" id="UP000322521">
    <property type="component" value="Unassembled WGS sequence"/>
</dbReference>
<evidence type="ECO:0000313" key="3">
    <source>
        <dbReference type="Proteomes" id="UP000322521"/>
    </source>
</evidence>
<accession>A0A5M9NYS1</accession>
<reference evidence="2 3" key="1">
    <citation type="submission" date="2019-09" db="EMBL/GenBank/DDBJ databases">
        <title>Draft genome sequence of various Type strains from the CCUG.</title>
        <authorList>
            <person name="Pineiro-Iglesias B."/>
            <person name="Tunovic T."/>
            <person name="Unosson C."/>
            <person name="Inganas E."/>
            <person name="Ohlen M."/>
            <person name="Cardew S."/>
            <person name="Jensie-Markopoulos S."/>
            <person name="Salva-Serra F."/>
            <person name="Jaen-Luchoro D."/>
            <person name="Karlsson R."/>
            <person name="Svensson-Stadler L."/>
            <person name="Chun J."/>
            <person name="Moore E."/>
        </authorList>
    </citation>
    <scope>NUCLEOTIDE SEQUENCE [LARGE SCALE GENOMIC DNA]</scope>
    <source>
        <strain evidence="2 3">CCUG 56969T</strain>
    </source>
</reference>
<feature type="transmembrane region" description="Helical" evidence="1">
    <location>
        <begin position="433"/>
        <end position="451"/>
    </location>
</feature>
<feature type="transmembrane region" description="Helical" evidence="1">
    <location>
        <begin position="355"/>
        <end position="375"/>
    </location>
</feature>
<feature type="transmembrane region" description="Helical" evidence="1">
    <location>
        <begin position="141"/>
        <end position="158"/>
    </location>
</feature>
<dbReference type="AlphaFoldDB" id="A0A5M9NYS1"/>
<comment type="caution">
    <text evidence="2">The sequence shown here is derived from an EMBL/GenBank/DDBJ whole genome shotgun (WGS) entry which is preliminary data.</text>
</comment>
<feature type="transmembrane region" description="Helical" evidence="1">
    <location>
        <begin position="108"/>
        <end position="129"/>
    </location>
</feature>
<keyword evidence="3" id="KW-1185">Reference proteome</keyword>
<sequence>MKRIFILPQSESFKKDIIAISVIWFVCAIVIFIYKWESISILNLNDNDDYMRFVQFQEWMKSGHWYLEPMNNFNVDDGLIIHWSRFPDLMLSLVAFPLLFIFDDSLAYTISISIVPLLYLWIFALSCFYLCECYFGDKYRFVSMMFSISSPAIIHFLPGSIDHHNIQLILATLFLSVTPTSINNLRQSWRVYAQAVFLSISLWTGMDNVLFFMIFLIIYTVYYCFVRDEWFNYISNLYATCTIFGSCAVLLNRPYDEFFVFKYDEISLILIILFFSGWVFVNIYNQLISVEKKFKEKLFIFIFIFIGLLCLLPIFVLYPSLTSALFIDYPPVLKVYWLDQVTEAKSVAKYIEMNGFFSVNNYVLLLVPAIIYPLFRLKNHHCTILYLIFMFNLVLAIFWQIRVMRLCFVLAAPLQAYVVLQLAEYIRSSLVKAIFIFSGAPLALAFVILALSPTEKIITTFDESDKLPVIFKVLKDNGINSHTILSGIETGAPVLAQTNNSIIAAPYHRNIVGNQFLIEVMLEEDMLLARNKIVDKKVDYILIGNDPHLSLLKNSGSEDSLVRRLHGDNIPAWLDVTYIGIEDGYRVFKVRSEYE</sequence>
<dbReference type="EMBL" id="VXJS01000006">
    <property type="protein sequence ID" value="KAA8676774.1"/>
    <property type="molecule type" value="Genomic_DNA"/>
</dbReference>
<keyword evidence="1" id="KW-1133">Transmembrane helix</keyword>
<feature type="transmembrane region" description="Helical" evidence="1">
    <location>
        <begin position="233"/>
        <end position="251"/>
    </location>
</feature>
<protein>
    <submittedName>
        <fullName evidence="2">Uncharacterized protein</fullName>
    </submittedName>
</protein>
<feature type="transmembrane region" description="Helical" evidence="1">
    <location>
        <begin position="266"/>
        <end position="285"/>
    </location>
</feature>